<gene>
    <name evidence="2" type="ORF">BJX66DRAFT_293764</name>
</gene>
<organism evidence="2 3">
    <name type="scientific">Aspergillus keveii</name>
    <dbReference type="NCBI Taxonomy" id="714993"/>
    <lineage>
        <taxon>Eukaryota</taxon>
        <taxon>Fungi</taxon>
        <taxon>Dikarya</taxon>
        <taxon>Ascomycota</taxon>
        <taxon>Pezizomycotina</taxon>
        <taxon>Eurotiomycetes</taxon>
        <taxon>Eurotiomycetidae</taxon>
        <taxon>Eurotiales</taxon>
        <taxon>Aspergillaceae</taxon>
        <taxon>Aspergillus</taxon>
        <taxon>Aspergillus subgen. Nidulantes</taxon>
    </lineage>
</organism>
<keyword evidence="1" id="KW-0732">Signal</keyword>
<feature type="chain" id="PRO_5046696056" evidence="1">
    <location>
        <begin position="36"/>
        <end position="75"/>
    </location>
</feature>
<evidence type="ECO:0000256" key="1">
    <source>
        <dbReference type="SAM" id="SignalP"/>
    </source>
</evidence>
<reference evidence="2 3" key="1">
    <citation type="submission" date="2024-07" db="EMBL/GenBank/DDBJ databases">
        <title>Section-level genome sequencing and comparative genomics of Aspergillus sections Usti and Cavernicolus.</title>
        <authorList>
            <consortium name="Lawrence Berkeley National Laboratory"/>
            <person name="Nybo J.L."/>
            <person name="Vesth T.C."/>
            <person name="Theobald S."/>
            <person name="Frisvad J.C."/>
            <person name="Larsen T.O."/>
            <person name="Kjaerboelling I."/>
            <person name="Rothschild-Mancinelli K."/>
            <person name="Lyhne E.K."/>
            <person name="Kogle M.E."/>
            <person name="Barry K."/>
            <person name="Clum A."/>
            <person name="Na H."/>
            <person name="Ledsgaard L."/>
            <person name="Lin J."/>
            <person name="Lipzen A."/>
            <person name="Kuo A."/>
            <person name="Riley R."/>
            <person name="Mondo S."/>
            <person name="Labutti K."/>
            <person name="Haridas S."/>
            <person name="Pangalinan J."/>
            <person name="Salamov A.A."/>
            <person name="Simmons B.A."/>
            <person name="Magnuson J.K."/>
            <person name="Chen J."/>
            <person name="Drula E."/>
            <person name="Henrissat B."/>
            <person name="Wiebenga A."/>
            <person name="Lubbers R.J."/>
            <person name="Gomes A.C."/>
            <person name="Makela M.R."/>
            <person name="Stajich J."/>
            <person name="Grigoriev I.V."/>
            <person name="Mortensen U.H."/>
            <person name="De Vries R.P."/>
            <person name="Baker S.E."/>
            <person name="Andersen M.R."/>
        </authorList>
    </citation>
    <scope>NUCLEOTIDE SEQUENCE [LARGE SCALE GENOMIC DNA]</scope>
    <source>
        <strain evidence="2 3">CBS 209.92</strain>
    </source>
</reference>
<protein>
    <submittedName>
        <fullName evidence="2">Uncharacterized protein</fullName>
    </submittedName>
</protein>
<proteinExistence type="predicted"/>
<keyword evidence="3" id="KW-1185">Reference proteome</keyword>
<sequence>MLGCFPPGSRASSPLQGWNHLLLIVLLLFLGEKKTHIIVLTPLKHCHVFELSALVRWHPPRDPGRCELFHPGAGA</sequence>
<dbReference type="Proteomes" id="UP001610563">
    <property type="component" value="Unassembled WGS sequence"/>
</dbReference>
<evidence type="ECO:0000313" key="2">
    <source>
        <dbReference type="EMBL" id="KAL2799417.1"/>
    </source>
</evidence>
<name>A0ABR4GK34_9EURO</name>
<accession>A0ABR4GK34</accession>
<comment type="caution">
    <text evidence="2">The sequence shown here is derived from an EMBL/GenBank/DDBJ whole genome shotgun (WGS) entry which is preliminary data.</text>
</comment>
<dbReference type="EMBL" id="JBFTWV010000008">
    <property type="protein sequence ID" value="KAL2799417.1"/>
    <property type="molecule type" value="Genomic_DNA"/>
</dbReference>
<feature type="signal peptide" evidence="1">
    <location>
        <begin position="1"/>
        <end position="35"/>
    </location>
</feature>
<evidence type="ECO:0000313" key="3">
    <source>
        <dbReference type="Proteomes" id="UP001610563"/>
    </source>
</evidence>